<keyword evidence="8 9" id="KW-0449">Lipoprotein</keyword>
<dbReference type="GO" id="GO:0042124">
    <property type="term" value="F:1,3-beta-glucanosyltransferase activity"/>
    <property type="evidence" value="ECO:0007669"/>
    <property type="project" value="TreeGrafter"/>
</dbReference>
<evidence type="ECO:0000313" key="12">
    <source>
        <dbReference type="Proteomes" id="UP001138500"/>
    </source>
</evidence>
<name>A0A9W7SXF0_9PEZI</name>
<dbReference type="Gene3D" id="3.20.20.80">
    <property type="entry name" value="Glycosidases"/>
    <property type="match status" value="1"/>
</dbReference>
<feature type="signal peptide" evidence="9">
    <location>
        <begin position="1"/>
        <end position="17"/>
    </location>
</feature>
<comment type="subcellular location">
    <subcellularLocation>
        <location evidence="1 9">Cell membrane</location>
        <topology evidence="1 9">Lipid-anchor</topology>
        <topology evidence="1 9">GPI-anchor</topology>
    </subcellularLocation>
</comment>
<keyword evidence="7" id="KW-0325">Glycoprotein</keyword>
<evidence type="ECO:0000256" key="9">
    <source>
        <dbReference type="RuleBase" id="RU361209"/>
    </source>
</evidence>
<evidence type="ECO:0000256" key="4">
    <source>
        <dbReference type="ARBA" id="ARBA00022679"/>
    </source>
</evidence>
<keyword evidence="11" id="KW-0378">Hydrolase</keyword>
<dbReference type="OrthoDB" id="421038at2759"/>
<dbReference type="EMBL" id="RIBY02000580">
    <property type="protein sequence ID" value="KAH9840358.1"/>
    <property type="molecule type" value="Genomic_DNA"/>
</dbReference>
<dbReference type="PANTHER" id="PTHR31468">
    <property type="entry name" value="1,3-BETA-GLUCANOSYLTRANSFERASE GAS1"/>
    <property type="match status" value="1"/>
</dbReference>
<reference evidence="11 12" key="1">
    <citation type="journal article" date="2018" name="IMA Fungus">
        <title>IMA Genome-F 10: Nine draft genome sequences of Claviceps purpurea s.lat., including C. arundinis, C. humidiphila, and C. cf. spartinae, pseudomolecules for the pitch canker pathogen Fusarium circinatum, draft genome of Davidsoniella eucalypti, Grosmannia galeiformis, Quambalaria eucalypti, and Teratosphaeria destructans.</title>
        <authorList>
            <person name="Wingfield B.D."/>
            <person name="Liu M."/>
            <person name="Nguyen H.D."/>
            <person name="Lane F.A."/>
            <person name="Morgan S.W."/>
            <person name="De Vos L."/>
            <person name="Wilken P.M."/>
            <person name="Duong T.A."/>
            <person name="Aylward J."/>
            <person name="Coetzee M.P."/>
            <person name="Dadej K."/>
            <person name="De Beer Z.W."/>
            <person name="Findlay W."/>
            <person name="Havenga M."/>
            <person name="Kolarik M."/>
            <person name="Menzies J.G."/>
            <person name="Naidoo K."/>
            <person name="Pochopski O."/>
            <person name="Shoukouhi P."/>
            <person name="Santana Q.C."/>
            <person name="Seifert K.A."/>
            <person name="Soal N."/>
            <person name="Steenkamp E.T."/>
            <person name="Tatham C.T."/>
            <person name="van der Nest M.A."/>
            <person name="Wingfield M.J."/>
        </authorList>
    </citation>
    <scope>NUCLEOTIDE SEQUENCE [LARGE SCALE GENOMIC DNA]</scope>
    <source>
        <strain evidence="11">CMW44962</strain>
    </source>
</reference>
<evidence type="ECO:0000256" key="1">
    <source>
        <dbReference type="ARBA" id="ARBA00004609"/>
    </source>
</evidence>
<comment type="caution">
    <text evidence="11">The sequence shown here is derived from an EMBL/GenBank/DDBJ whole genome shotgun (WGS) entry which is preliminary data.</text>
</comment>
<reference evidence="11 12" key="2">
    <citation type="journal article" date="2021" name="Curr. Genet.">
        <title>Genetic response to nitrogen starvation in the aggressive Eucalyptus foliar pathogen Teratosphaeria destructans.</title>
        <authorList>
            <person name="Havenga M."/>
            <person name="Wingfield B.D."/>
            <person name="Wingfield M.J."/>
            <person name="Dreyer L.L."/>
            <person name="Roets F."/>
            <person name="Aylward J."/>
        </authorList>
    </citation>
    <scope>NUCLEOTIDE SEQUENCE [LARGE SCALE GENOMIC DNA]</scope>
    <source>
        <strain evidence="11">CMW44962</strain>
    </source>
</reference>
<evidence type="ECO:0000256" key="10">
    <source>
        <dbReference type="SAM" id="MobiDB-lite"/>
    </source>
</evidence>
<sequence length="454" mass="47520">MKAASALAATLAAAVNAIPNVNIEARATTTASSSGSVTSASLPTVTTKGNAFFNGTDRFYIRGVDYQPGGSSDATDPLADYSTCSRDIPYFQKLGLNTIRVYTIDNSANHDDCILNRVSIAESYNPTYLQSVFATIDAFAGYTNTLAFFSGNEVINSDNTTACAPYVKAVTRDMKQYIGERGYRSIPVGYSAADVSSNQYIMAQYMDCGESQTVSDFYAINNYEWCDPSTYQESGWEAMVQLYSNYSLPLFLSEYGCITNTRKFEETSALYTSEMTAVFSGGLVYEYAEESNGYGLVTISGDTVTDYENQFSYLQAAFANVSNPTDGGGYKTSNTAEQSCPDQSDNWDTSPFTGSALPALPSGAEQYMKNGAGKGPGLNGAGSQDASGGSSATASSGAGAVSTTYGSGASSTGSSSSSSSSAKSAATAISAVDTRPLVCLVLSVVGVAFGAALL</sequence>
<feature type="region of interest" description="Disordered" evidence="10">
    <location>
        <begin position="328"/>
        <end position="397"/>
    </location>
</feature>
<feature type="compositionally biased region" description="Low complexity" evidence="10">
    <location>
        <begin position="381"/>
        <end position="397"/>
    </location>
</feature>
<protein>
    <recommendedName>
        <fullName evidence="9">1,3-beta-glucanosyltransferase</fullName>
        <ecNumber evidence="9">2.4.1.-</ecNumber>
    </recommendedName>
</protein>
<dbReference type="PANTHER" id="PTHR31468:SF5">
    <property type="entry name" value="1,3-BETA-GLUCANOSYLTRANSFERASE GAS5"/>
    <property type="match status" value="1"/>
</dbReference>
<keyword evidence="12" id="KW-1185">Reference proteome</keyword>
<comment type="similarity">
    <text evidence="2 9">Belongs to the glycosyl hydrolase 72 family.</text>
</comment>
<evidence type="ECO:0000256" key="2">
    <source>
        <dbReference type="ARBA" id="ARBA00007528"/>
    </source>
</evidence>
<comment type="function">
    <text evidence="9">Splits internally a 1,3-beta-glucan molecule and transfers the newly generated reducing end (the donor) to the non-reducing end of another 1,3-beta-glucan molecule (the acceptor) forming a 1,3-beta linkage, resulting in the elongation of 1,3-beta-glucan chains in the cell wall.</text>
</comment>
<proteinExistence type="inferred from homology"/>
<evidence type="ECO:0000256" key="8">
    <source>
        <dbReference type="ARBA" id="ARBA00023288"/>
    </source>
</evidence>
<dbReference type="GO" id="GO:0005886">
    <property type="term" value="C:plasma membrane"/>
    <property type="evidence" value="ECO:0007669"/>
    <property type="project" value="UniProtKB-SubCell"/>
</dbReference>
<dbReference type="GO" id="GO:0098552">
    <property type="term" value="C:side of membrane"/>
    <property type="evidence" value="ECO:0007669"/>
    <property type="project" value="UniProtKB-KW"/>
</dbReference>
<evidence type="ECO:0000256" key="5">
    <source>
        <dbReference type="ARBA" id="ARBA00022729"/>
    </source>
</evidence>
<evidence type="ECO:0000256" key="7">
    <source>
        <dbReference type="ARBA" id="ARBA00023180"/>
    </source>
</evidence>
<dbReference type="EC" id="2.4.1.-" evidence="9"/>
<keyword evidence="3 9" id="KW-0336">GPI-anchor</keyword>
<keyword evidence="5 9" id="KW-0732">Signal</keyword>
<dbReference type="GO" id="GO:0016787">
    <property type="term" value="F:hydrolase activity"/>
    <property type="evidence" value="ECO:0007669"/>
    <property type="project" value="UniProtKB-KW"/>
</dbReference>
<dbReference type="AlphaFoldDB" id="A0A9W7SXF0"/>
<organism evidence="11 12">
    <name type="scientific">Teratosphaeria destructans</name>
    <dbReference type="NCBI Taxonomy" id="418781"/>
    <lineage>
        <taxon>Eukaryota</taxon>
        <taxon>Fungi</taxon>
        <taxon>Dikarya</taxon>
        <taxon>Ascomycota</taxon>
        <taxon>Pezizomycotina</taxon>
        <taxon>Dothideomycetes</taxon>
        <taxon>Dothideomycetidae</taxon>
        <taxon>Mycosphaerellales</taxon>
        <taxon>Teratosphaeriaceae</taxon>
        <taxon>Teratosphaeria</taxon>
    </lineage>
</organism>
<feature type="chain" id="PRO_5041018875" description="1,3-beta-glucanosyltransferase" evidence="9">
    <location>
        <begin position="18"/>
        <end position="454"/>
    </location>
</feature>
<accession>A0A9W7SXF0</accession>
<feature type="compositionally biased region" description="Polar residues" evidence="10">
    <location>
        <begin position="328"/>
        <end position="353"/>
    </location>
</feature>
<evidence type="ECO:0000256" key="6">
    <source>
        <dbReference type="ARBA" id="ARBA00023136"/>
    </source>
</evidence>
<dbReference type="Pfam" id="PF03198">
    <property type="entry name" value="Glyco_hydro_72"/>
    <property type="match status" value="2"/>
</dbReference>
<dbReference type="GO" id="GO:0071970">
    <property type="term" value="P:fungal-type cell wall (1-&gt;3)-beta-D-glucan biosynthetic process"/>
    <property type="evidence" value="ECO:0007669"/>
    <property type="project" value="TreeGrafter"/>
</dbReference>
<evidence type="ECO:0000313" key="11">
    <source>
        <dbReference type="EMBL" id="KAH9840358.1"/>
    </source>
</evidence>
<dbReference type="InterPro" id="IPR017853">
    <property type="entry name" value="GH"/>
</dbReference>
<keyword evidence="6 9" id="KW-0472">Membrane</keyword>
<gene>
    <name evidence="11" type="ORF">Tdes44962_MAKER07953</name>
</gene>
<dbReference type="InterPro" id="IPR004886">
    <property type="entry name" value="Glucanosyltransferase"/>
</dbReference>
<keyword evidence="4 9" id="KW-0808">Transferase</keyword>
<dbReference type="GO" id="GO:0031505">
    <property type="term" value="P:fungal-type cell wall organization"/>
    <property type="evidence" value="ECO:0007669"/>
    <property type="project" value="TreeGrafter"/>
</dbReference>
<dbReference type="Proteomes" id="UP001138500">
    <property type="component" value="Unassembled WGS sequence"/>
</dbReference>
<dbReference type="SUPFAM" id="SSF51445">
    <property type="entry name" value="(Trans)glycosidases"/>
    <property type="match status" value="1"/>
</dbReference>
<evidence type="ECO:0000256" key="3">
    <source>
        <dbReference type="ARBA" id="ARBA00022622"/>
    </source>
</evidence>